<dbReference type="PANTHER" id="PTHR11640">
    <property type="entry name" value="NEPHRIN"/>
    <property type="match status" value="1"/>
</dbReference>
<feature type="domain" description="Ig-like" evidence="6">
    <location>
        <begin position="52"/>
        <end position="153"/>
    </location>
</feature>
<comment type="subcellular location">
    <subcellularLocation>
        <location evidence="1">Membrane</location>
        <topology evidence="1">Single-pass type I membrane protein</topology>
    </subcellularLocation>
</comment>
<accession>T1JC07</accession>
<dbReference type="InterPro" id="IPR036179">
    <property type="entry name" value="Ig-like_dom_sf"/>
</dbReference>
<evidence type="ECO:0000256" key="2">
    <source>
        <dbReference type="ARBA" id="ARBA00023136"/>
    </source>
</evidence>
<dbReference type="InterPro" id="IPR051275">
    <property type="entry name" value="Cell_adhesion_signaling"/>
</dbReference>
<feature type="domain" description="Ig-like" evidence="6">
    <location>
        <begin position="280"/>
        <end position="353"/>
    </location>
</feature>
<dbReference type="PROSITE" id="PS50835">
    <property type="entry name" value="IG_LIKE"/>
    <property type="match status" value="4"/>
</dbReference>
<keyword evidence="3" id="KW-1015">Disulfide bond</keyword>
<dbReference type="GO" id="GO:0050839">
    <property type="term" value="F:cell adhesion molecule binding"/>
    <property type="evidence" value="ECO:0007669"/>
    <property type="project" value="TreeGrafter"/>
</dbReference>
<dbReference type="GO" id="GO:0098609">
    <property type="term" value="P:cell-cell adhesion"/>
    <property type="evidence" value="ECO:0007669"/>
    <property type="project" value="TreeGrafter"/>
</dbReference>
<dbReference type="Proteomes" id="UP000014500">
    <property type="component" value="Unassembled WGS sequence"/>
</dbReference>
<keyword evidence="2" id="KW-0472">Membrane</keyword>
<dbReference type="SMART" id="SM00408">
    <property type="entry name" value="IGc2"/>
    <property type="match status" value="2"/>
</dbReference>
<dbReference type="EMBL" id="JH432044">
    <property type="status" value="NOT_ANNOTATED_CDS"/>
    <property type="molecule type" value="Genomic_DNA"/>
</dbReference>
<keyword evidence="8" id="KW-1185">Reference proteome</keyword>
<dbReference type="eggNOG" id="ENOG502RY5F">
    <property type="taxonomic scope" value="Eukaryota"/>
</dbReference>
<feature type="domain" description="Ig-like" evidence="6">
    <location>
        <begin position="398"/>
        <end position="477"/>
    </location>
</feature>
<dbReference type="InterPro" id="IPR007110">
    <property type="entry name" value="Ig-like_dom"/>
</dbReference>
<name>T1JC07_STRMM</name>
<dbReference type="Pfam" id="PF08205">
    <property type="entry name" value="C2-set_2"/>
    <property type="match status" value="1"/>
</dbReference>
<dbReference type="Gene3D" id="2.60.40.10">
    <property type="entry name" value="Immunoglobulins"/>
    <property type="match status" value="5"/>
</dbReference>
<evidence type="ECO:0000256" key="5">
    <source>
        <dbReference type="ARBA" id="ARBA00023319"/>
    </source>
</evidence>
<proteinExistence type="predicted"/>
<evidence type="ECO:0000313" key="8">
    <source>
        <dbReference type="Proteomes" id="UP000014500"/>
    </source>
</evidence>
<dbReference type="AlphaFoldDB" id="T1JC07"/>
<dbReference type="SUPFAM" id="SSF48726">
    <property type="entry name" value="Immunoglobulin"/>
    <property type="match status" value="5"/>
</dbReference>
<evidence type="ECO:0000259" key="6">
    <source>
        <dbReference type="PROSITE" id="PS50835"/>
    </source>
</evidence>
<keyword evidence="4" id="KW-0325">Glycoprotein</keyword>
<dbReference type="GO" id="GO:0005911">
    <property type="term" value="C:cell-cell junction"/>
    <property type="evidence" value="ECO:0007669"/>
    <property type="project" value="TreeGrafter"/>
</dbReference>
<reference evidence="7" key="2">
    <citation type="submission" date="2015-02" db="UniProtKB">
        <authorList>
            <consortium name="EnsemblMetazoa"/>
        </authorList>
    </citation>
    <scope>IDENTIFICATION</scope>
</reference>
<evidence type="ECO:0000256" key="4">
    <source>
        <dbReference type="ARBA" id="ARBA00023180"/>
    </source>
</evidence>
<dbReference type="Pfam" id="PF13927">
    <property type="entry name" value="Ig_3"/>
    <property type="match status" value="1"/>
</dbReference>
<dbReference type="PhylomeDB" id="T1JC07"/>
<protein>
    <recommendedName>
        <fullName evidence="6">Ig-like domain-containing protein</fullName>
    </recommendedName>
</protein>
<sequence>MIPGLYSVVALKDKKARLARIQGSLSYLCWPLQFGWEKLHVDINENFVLNASNVQFSTHQDEVLSSPGEAVNLECEIPNYKSDSIIRWLLNGETVLLPNEEPRESKNEVEKSRRRPFFNATHGIHVLHIAHVGIEDDGVWHCQEIPENQELLTFTSQPIRLIVVVAPQTPYIVFEDRRLVDGTIFTIREKNTVTFSCVVRDANPAPSRIEWLLSNGHNLTSSSHLQEEFLETERLYHSRSDVTFEVNRKHHQVLLHCHVHHITFSTSVTVSISFNILYTPSFVISRTPGFGYPITEGIAVSLKCEVDANPSSIPQWVKDDAPLSTHVESGGGYLNFSSITKEHAGWYRCSTYHEFGHFASFGYFLNVRYACKTTTSTTSFNDNESSDTSPCYMQTDIPEITDQPPPPQIQIGLGSAVMLECASEEDVFQSYCWAKVKEGGGLENVASEHNLRFDHVLYNDAGVYKCMTRNRIEDNLSTRNVEVVVTGKPFVEPLNQTLIAIVGKSVSITVQYCANPIPLRAYWIVQSLVLKPGETSERFSARNITKYSDNINCYKTILDILEVKEEDSGEFVFLVKNSYGIDDGVVWLNITQASFSVSLGQSISHTGSLHLLCFLTSWIYLLQVIPR</sequence>
<organism evidence="7 8">
    <name type="scientific">Strigamia maritima</name>
    <name type="common">European centipede</name>
    <name type="synonym">Geophilus maritimus</name>
    <dbReference type="NCBI Taxonomy" id="126957"/>
    <lineage>
        <taxon>Eukaryota</taxon>
        <taxon>Metazoa</taxon>
        <taxon>Ecdysozoa</taxon>
        <taxon>Arthropoda</taxon>
        <taxon>Myriapoda</taxon>
        <taxon>Chilopoda</taxon>
        <taxon>Pleurostigmophora</taxon>
        <taxon>Geophilomorpha</taxon>
        <taxon>Linotaeniidae</taxon>
        <taxon>Strigamia</taxon>
    </lineage>
</organism>
<dbReference type="InterPro" id="IPR013162">
    <property type="entry name" value="CD80_C2-set"/>
</dbReference>
<dbReference type="InterPro" id="IPR003598">
    <property type="entry name" value="Ig_sub2"/>
</dbReference>
<dbReference type="SMART" id="SM00409">
    <property type="entry name" value="IG"/>
    <property type="match status" value="4"/>
</dbReference>
<keyword evidence="5" id="KW-0393">Immunoglobulin domain</keyword>
<dbReference type="STRING" id="126957.T1JC07"/>
<dbReference type="EnsemblMetazoa" id="SMAR011313-RA">
    <property type="protein sequence ID" value="SMAR011313-PA"/>
    <property type="gene ID" value="SMAR011313"/>
</dbReference>
<dbReference type="GO" id="GO:0005886">
    <property type="term" value="C:plasma membrane"/>
    <property type="evidence" value="ECO:0007669"/>
    <property type="project" value="TreeGrafter"/>
</dbReference>
<dbReference type="InterPro" id="IPR003599">
    <property type="entry name" value="Ig_sub"/>
</dbReference>
<dbReference type="InterPro" id="IPR013783">
    <property type="entry name" value="Ig-like_fold"/>
</dbReference>
<evidence type="ECO:0000256" key="1">
    <source>
        <dbReference type="ARBA" id="ARBA00004479"/>
    </source>
</evidence>
<dbReference type="OMA" id="YWIVRRV"/>
<reference evidence="8" key="1">
    <citation type="submission" date="2011-05" db="EMBL/GenBank/DDBJ databases">
        <authorList>
            <person name="Richards S.R."/>
            <person name="Qu J."/>
            <person name="Jiang H."/>
            <person name="Jhangiani S.N."/>
            <person name="Agravi P."/>
            <person name="Goodspeed R."/>
            <person name="Gross S."/>
            <person name="Mandapat C."/>
            <person name="Jackson L."/>
            <person name="Mathew T."/>
            <person name="Pu L."/>
            <person name="Thornton R."/>
            <person name="Saada N."/>
            <person name="Wilczek-Boney K.B."/>
            <person name="Lee S."/>
            <person name="Kovar C."/>
            <person name="Wu Y."/>
            <person name="Scherer S.E."/>
            <person name="Worley K.C."/>
            <person name="Muzny D.M."/>
            <person name="Gibbs R."/>
        </authorList>
    </citation>
    <scope>NUCLEOTIDE SEQUENCE</scope>
    <source>
        <strain evidence="8">Brora</strain>
    </source>
</reference>
<dbReference type="HOGENOM" id="CLU_032074_0_0_1"/>
<feature type="domain" description="Ig-like" evidence="6">
    <location>
        <begin position="167"/>
        <end position="273"/>
    </location>
</feature>
<evidence type="ECO:0000313" key="7">
    <source>
        <dbReference type="EnsemblMetazoa" id="SMAR011313-PA"/>
    </source>
</evidence>
<evidence type="ECO:0000256" key="3">
    <source>
        <dbReference type="ARBA" id="ARBA00023157"/>
    </source>
</evidence>
<dbReference type="PANTHER" id="PTHR11640:SF155">
    <property type="entry name" value="IG-LIKE DOMAIN-CONTAINING PROTEIN"/>
    <property type="match status" value="1"/>
</dbReference>